<comment type="subcellular location">
    <subcellularLocation>
        <location evidence="7">Cytoplasm</location>
        <location evidence="7">Nucleoid</location>
    </subcellularLocation>
</comment>
<dbReference type="SUPFAM" id="SSF89447">
    <property type="entry name" value="AbrB/MazE/MraZ-like"/>
    <property type="match status" value="1"/>
</dbReference>
<reference evidence="9 10" key="1">
    <citation type="submission" date="2020-04" db="EMBL/GenBank/DDBJ databases">
        <authorList>
            <person name="Yoon J."/>
        </authorList>
    </citation>
    <scope>NUCLEOTIDE SEQUENCE [LARGE SCALE GENOMIC DNA]</scope>
    <source>
        <strain evidence="9 10">DJ-13</strain>
    </source>
</reference>
<evidence type="ECO:0000256" key="7">
    <source>
        <dbReference type="HAMAP-Rule" id="MF_01008"/>
    </source>
</evidence>
<dbReference type="Pfam" id="PF02381">
    <property type="entry name" value="MraZ"/>
    <property type="match status" value="2"/>
</dbReference>
<keyword evidence="3" id="KW-0677">Repeat</keyword>
<sequence length="157" mass="17790">MTSIVGQYECKADAKGRITLPTSLKNKLMPFMGNDFVIKRSIDQDCLELYPQVKFDEMMAQVMSHPNKGKDFRIWLRKFTAGLKDDVTIDKDSGRMQIPKVLFDHVGLGKAVVLNAAHTVIEIWDKAKYEGMLDSMSDERYDEISEEIFNGGGQPLP</sequence>
<dbReference type="PANTHER" id="PTHR34701">
    <property type="entry name" value="TRANSCRIPTIONAL REGULATOR MRAZ"/>
    <property type="match status" value="1"/>
</dbReference>
<proteinExistence type="inferred from homology"/>
<evidence type="ECO:0000256" key="4">
    <source>
        <dbReference type="ARBA" id="ARBA00023015"/>
    </source>
</evidence>
<dbReference type="PROSITE" id="PS51740">
    <property type="entry name" value="SPOVT_ABRB"/>
    <property type="match status" value="1"/>
</dbReference>
<dbReference type="CDD" id="cd16320">
    <property type="entry name" value="MraZ_N"/>
    <property type="match status" value="1"/>
</dbReference>
<comment type="subunit">
    <text evidence="7">Forms oligomers.</text>
</comment>
<comment type="caution">
    <text evidence="9">The sequence shown here is derived from an EMBL/GenBank/DDBJ whole genome shotgun (WGS) entry which is preliminary data.</text>
</comment>
<comment type="similarity">
    <text evidence="7">Belongs to the MraZ family.</text>
</comment>
<keyword evidence="4 7" id="KW-0805">Transcription regulation</keyword>
<dbReference type="InterPro" id="IPR037914">
    <property type="entry name" value="SpoVT-AbrB_sf"/>
</dbReference>
<name>A0ABX1GKG8_9FLAO</name>
<dbReference type="PANTHER" id="PTHR34701:SF1">
    <property type="entry name" value="TRANSCRIPTIONAL REGULATOR MRAZ"/>
    <property type="match status" value="1"/>
</dbReference>
<dbReference type="InterPro" id="IPR035642">
    <property type="entry name" value="MraZ_N"/>
</dbReference>
<keyword evidence="5 7" id="KW-0238">DNA-binding</keyword>
<accession>A0ABX1GKG8</accession>
<dbReference type="Gene3D" id="3.40.1550.20">
    <property type="entry name" value="Transcriptional regulator MraZ domain"/>
    <property type="match status" value="1"/>
</dbReference>
<gene>
    <name evidence="7" type="primary">mraZ</name>
    <name evidence="9" type="ORF">HCU67_00525</name>
</gene>
<dbReference type="InterPro" id="IPR038619">
    <property type="entry name" value="MraZ_sf"/>
</dbReference>
<feature type="domain" description="SpoVT-AbrB" evidence="8">
    <location>
        <begin position="7"/>
        <end position="54"/>
    </location>
</feature>
<dbReference type="InterPro" id="IPR003444">
    <property type="entry name" value="MraZ"/>
</dbReference>
<dbReference type="CDD" id="cd16321">
    <property type="entry name" value="MraZ_C"/>
    <property type="match status" value="1"/>
</dbReference>
<evidence type="ECO:0000256" key="5">
    <source>
        <dbReference type="ARBA" id="ARBA00023125"/>
    </source>
</evidence>
<evidence type="ECO:0000256" key="6">
    <source>
        <dbReference type="ARBA" id="ARBA00023163"/>
    </source>
</evidence>
<evidence type="ECO:0000256" key="1">
    <source>
        <dbReference type="ARBA" id="ARBA00013860"/>
    </source>
</evidence>
<keyword evidence="2 7" id="KW-0963">Cytoplasm</keyword>
<dbReference type="InterPro" id="IPR020603">
    <property type="entry name" value="MraZ_dom"/>
</dbReference>
<keyword evidence="6 7" id="KW-0804">Transcription</keyword>
<dbReference type="Proteomes" id="UP000718451">
    <property type="component" value="Unassembled WGS sequence"/>
</dbReference>
<dbReference type="InterPro" id="IPR035644">
    <property type="entry name" value="MraZ_C"/>
</dbReference>
<evidence type="ECO:0000256" key="3">
    <source>
        <dbReference type="ARBA" id="ARBA00022737"/>
    </source>
</evidence>
<dbReference type="HAMAP" id="MF_01008">
    <property type="entry name" value="MraZ"/>
    <property type="match status" value="1"/>
</dbReference>
<organism evidence="9 10">
    <name type="scientific">Croceivirga thetidis</name>
    <dbReference type="NCBI Taxonomy" id="2721623"/>
    <lineage>
        <taxon>Bacteria</taxon>
        <taxon>Pseudomonadati</taxon>
        <taxon>Bacteroidota</taxon>
        <taxon>Flavobacteriia</taxon>
        <taxon>Flavobacteriales</taxon>
        <taxon>Flavobacteriaceae</taxon>
        <taxon>Croceivirga</taxon>
    </lineage>
</organism>
<dbReference type="InterPro" id="IPR007159">
    <property type="entry name" value="SpoVT-AbrB_dom"/>
</dbReference>
<evidence type="ECO:0000256" key="2">
    <source>
        <dbReference type="ARBA" id="ARBA00022490"/>
    </source>
</evidence>
<keyword evidence="10" id="KW-1185">Reference proteome</keyword>
<evidence type="ECO:0000259" key="8">
    <source>
        <dbReference type="PROSITE" id="PS51740"/>
    </source>
</evidence>
<dbReference type="EMBL" id="JAAWWL010000001">
    <property type="protein sequence ID" value="NKI30410.1"/>
    <property type="molecule type" value="Genomic_DNA"/>
</dbReference>
<evidence type="ECO:0000313" key="9">
    <source>
        <dbReference type="EMBL" id="NKI30410.1"/>
    </source>
</evidence>
<dbReference type="RefSeq" id="WP_168550661.1">
    <property type="nucleotide sequence ID" value="NZ_JAAWWL010000001.1"/>
</dbReference>
<protein>
    <recommendedName>
        <fullName evidence="1 7">Transcriptional regulator MraZ</fullName>
    </recommendedName>
</protein>
<evidence type="ECO:0000313" key="10">
    <source>
        <dbReference type="Proteomes" id="UP000718451"/>
    </source>
</evidence>